<evidence type="ECO:0000256" key="1">
    <source>
        <dbReference type="SAM" id="Phobius"/>
    </source>
</evidence>
<sequence>MELNRQRITVVDGIRGVSLLGILMANMLIFQYGLWGKDQLHLFSPSLLDISTYSFLKLMVEGSFMPIFTFLFGFSMVKLKESLERRDCKYKRYFIRRFLFLILIGVLHSTYLWEGDILFFYGMSGLALLLFVNRTKKTLLIWGSILLLLPALLVIGSGENVTDAKMFPSDKLEQYVKQTQIINSSGTYTEIKAYRNASHDLGISDEEIVAIMLIAPVLTTPMFLFGMYAAKAGWFANSNEKRSFYVKRALFFLPAGLLLKSLPSVCSGSWSGIGDLLGPSSLSFGYIFLIALLLSILSQTRWFTYFECVGKLSMTNYVMQTVICTTIFYGYGLGLFGKIGILSGILLSLLIFSLQVVASFWYLRFFTCGPIERLLRMWTYFSWSGRPSSRIASSISIKKTS</sequence>
<feature type="transmembrane region" description="Helical" evidence="1">
    <location>
        <begin position="117"/>
        <end position="132"/>
    </location>
</feature>
<dbReference type="PANTHER" id="PTHR30590">
    <property type="entry name" value="INNER MEMBRANE PROTEIN"/>
    <property type="match status" value="1"/>
</dbReference>
<evidence type="ECO:0000313" key="3">
    <source>
        <dbReference type="EMBL" id="AKF92982.1"/>
    </source>
</evidence>
<evidence type="ECO:0000259" key="2">
    <source>
        <dbReference type="Pfam" id="PF04235"/>
    </source>
</evidence>
<name>A0A0F7BZ40_BRELA</name>
<feature type="transmembrane region" description="Helical" evidence="1">
    <location>
        <begin position="276"/>
        <end position="297"/>
    </location>
</feature>
<feature type="transmembrane region" description="Helical" evidence="1">
    <location>
        <begin position="208"/>
        <end position="230"/>
    </location>
</feature>
<feature type="transmembrane region" description="Helical" evidence="1">
    <location>
        <begin position="250"/>
        <end position="270"/>
    </location>
</feature>
<dbReference type="AlphaFoldDB" id="A0A0F7BZ40"/>
<dbReference type="RefSeq" id="WP_031411693.1">
    <property type="nucleotide sequence ID" value="NZ_CP011074.1"/>
</dbReference>
<dbReference type="Pfam" id="PF04235">
    <property type="entry name" value="DUF418"/>
    <property type="match status" value="1"/>
</dbReference>
<feature type="transmembrane region" description="Helical" evidence="1">
    <location>
        <begin position="55"/>
        <end position="74"/>
    </location>
</feature>
<feature type="transmembrane region" description="Helical" evidence="1">
    <location>
        <begin position="94"/>
        <end position="111"/>
    </location>
</feature>
<reference evidence="3" key="1">
    <citation type="submission" date="2015-03" db="EMBL/GenBank/DDBJ databases">
        <title>MIGS Cultured Bacterial/Archaeal sample from Brevibacillus laterosporus.</title>
        <authorList>
            <person name="Zeng D."/>
            <person name="Zhu L."/>
            <person name="Dong G."/>
            <person name="Ye W."/>
            <person name="Ren D."/>
            <person name="Wu L."/>
            <person name="Xu J."/>
            <person name="Li G."/>
            <person name="Guo L."/>
        </authorList>
    </citation>
    <scope>NUCLEOTIDE SEQUENCE</scope>
    <source>
        <strain evidence="3">B9</strain>
    </source>
</reference>
<feature type="transmembrane region" description="Helical" evidence="1">
    <location>
        <begin position="341"/>
        <end position="363"/>
    </location>
</feature>
<keyword evidence="1" id="KW-0812">Transmembrane</keyword>
<protein>
    <submittedName>
        <fullName evidence="3">Membrane protein</fullName>
    </submittedName>
</protein>
<feature type="transmembrane region" description="Helical" evidence="1">
    <location>
        <begin position="12"/>
        <end position="35"/>
    </location>
</feature>
<feature type="transmembrane region" description="Helical" evidence="1">
    <location>
        <begin position="317"/>
        <end position="335"/>
    </location>
</feature>
<feature type="domain" description="DUF418" evidence="2">
    <location>
        <begin position="229"/>
        <end position="381"/>
    </location>
</feature>
<keyword evidence="1" id="KW-0472">Membrane</keyword>
<dbReference type="EMBL" id="CP011074">
    <property type="protein sequence ID" value="AKF92982.1"/>
    <property type="molecule type" value="Genomic_DNA"/>
</dbReference>
<gene>
    <name evidence="3" type="ORF">EX87_04325</name>
</gene>
<feature type="transmembrane region" description="Helical" evidence="1">
    <location>
        <begin position="139"/>
        <end position="158"/>
    </location>
</feature>
<proteinExistence type="predicted"/>
<dbReference type="InterPro" id="IPR007349">
    <property type="entry name" value="DUF418"/>
</dbReference>
<accession>A0A0F7BZ40</accession>
<dbReference type="PANTHER" id="PTHR30590:SF2">
    <property type="entry name" value="INNER MEMBRANE PROTEIN"/>
    <property type="match status" value="1"/>
</dbReference>
<keyword evidence="1" id="KW-1133">Transmembrane helix</keyword>
<dbReference type="InterPro" id="IPR052529">
    <property type="entry name" value="Bact_Transport_Assoc"/>
</dbReference>
<organism evidence="3">
    <name type="scientific">Brevibacillus laterosporus</name>
    <name type="common">Bacillus laterosporus</name>
    <dbReference type="NCBI Taxonomy" id="1465"/>
    <lineage>
        <taxon>Bacteria</taxon>
        <taxon>Bacillati</taxon>
        <taxon>Bacillota</taxon>
        <taxon>Bacilli</taxon>
        <taxon>Bacillales</taxon>
        <taxon>Paenibacillaceae</taxon>
        <taxon>Brevibacillus</taxon>
    </lineage>
</organism>